<dbReference type="Gene3D" id="3.20.20.80">
    <property type="entry name" value="Glycosidases"/>
    <property type="match status" value="1"/>
</dbReference>
<dbReference type="FunFam" id="3.90.400.10:FF:000002">
    <property type="entry name" value="Sucrose isomerase"/>
    <property type="match status" value="1"/>
</dbReference>
<keyword evidence="4" id="KW-0732">Signal</keyword>
<feature type="chain" id="PRO_5004282968" evidence="4">
    <location>
        <begin position="22"/>
        <end position="598"/>
    </location>
</feature>
<dbReference type="InterPro" id="IPR013780">
    <property type="entry name" value="Glyco_hydro_b"/>
</dbReference>
<dbReference type="Pfam" id="PF16657">
    <property type="entry name" value="Malt_amylase_C"/>
    <property type="match status" value="1"/>
</dbReference>
<name>Q6XNK6_9GAMM</name>
<evidence type="ECO:0000259" key="5">
    <source>
        <dbReference type="SMART" id="SM00642"/>
    </source>
</evidence>
<organism evidence="6">
    <name type="scientific">Pantoea dispersa</name>
    <dbReference type="NCBI Taxonomy" id="59814"/>
    <lineage>
        <taxon>Bacteria</taxon>
        <taxon>Pseudomonadati</taxon>
        <taxon>Pseudomonadota</taxon>
        <taxon>Gammaproteobacteria</taxon>
        <taxon>Enterobacterales</taxon>
        <taxon>Erwiniaceae</taxon>
        <taxon>Pantoea</taxon>
    </lineage>
</organism>
<dbReference type="GO" id="GO:0016853">
    <property type="term" value="F:isomerase activity"/>
    <property type="evidence" value="ECO:0007669"/>
    <property type="project" value="UniProtKB-KW"/>
</dbReference>
<dbReference type="GO" id="GO:0004556">
    <property type="term" value="F:alpha-amylase activity"/>
    <property type="evidence" value="ECO:0007669"/>
    <property type="project" value="TreeGrafter"/>
</dbReference>
<comment type="similarity">
    <text evidence="1">Belongs to the glycosyl hydrolase 13 family.</text>
</comment>
<dbReference type="InterPro" id="IPR032091">
    <property type="entry name" value="Malt_amylase-like_C"/>
</dbReference>
<dbReference type="FunFam" id="2.60.40.1180:FF:000007">
    <property type="entry name" value="Sucrose isomerase"/>
    <property type="match status" value="1"/>
</dbReference>
<evidence type="ECO:0000313" key="6">
    <source>
        <dbReference type="EMBL" id="AAP57083.1"/>
    </source>
</evidence>
<dbReference type="InterPro" id="IPR045857">
    <property type="entry name" value="O16G_dom_2"/>
</dbReference>
<evidence type="ECO:0000256" key="3">
    <source>
        <dbReference type="ARBA" id="ARBA00023295"/>
    </source>
</evidence>
<keyword evidence="6" id="KW-0413">Isomerase</keyword>
<dbReference type="Pfam" id="PF00128">
    <property type="entry name" value="Alpha-amylase"/>
    <property type="match status" value="1"/>
</dbReference>
<dbReference type="Gene3D" id="2.60.40.1180">
    <property type="entry name" value="Golgi alpha-mannosidase II"/>
    <property type="match status" value="1"/>
</dbReference>
<dbReference type="AlphaFoldDB" id="Q6XNK6"/>
<dbReference type="BRENDA" id="5.4.99.11">
    <property type="organism ID" value="8081"/>
</dbReference>
<dbReference type="NCBIfam" id="NF008183">
    <property type="entry name" value="PRK10933.1"/>
    <property type="match status" value="1"/>
</dbReference>
<dbReference type="GO" id="GO:0009313">
    <property type="term" value="P:oligosaccharide catabolic process"/>
    <property type="evidence" value="ECO:0007669"/>
    <property type="project" value="TreeGrafter"/>
</dbReference>
<dbReference type="SUPFAM" id="SSF51011">
    <property type="entry name" value="Glycosyl hydrolase domain"/>
    <property type="match status" value="1"/>
</dbReference>
<evidence type="ECO:0000256" key="2">
    <source>
        <dbReference type="ARBA" id="ARBA00022801"/>
    </source>
</evidence>
<dbReference type="Gene3D" id="3.90.400.10">
    <property type="entry name" value="Oligo-1,6-glucosidase, Domain 2"/>
    <property type="match status" value="1"/>
</dbReference>
<dbReference type="InterPro" id="IPR006047">
    <property type="entry name" value="GH13_cat_dom"/>
</dbReference>
<reference evidence="6" key="1">
    <citation type="submission" date="2003-01" db="EMBL/GenBank/DDBJ databases">
        <authorList>
            <person name="Wu L.W."/>
            <person name="Birch R.G."/>
        </authorList>
    </citation>
    <scope>NUCLEOTIDE SEQUENCE</scope>
    <source>
        <strain evidence="6">UQ68J</strain>
    </source>
</reference>
<accession>Q6XNK6</accession>
<dbReference type="EMBL" id="AY223549">
    <property type="protein sequence ID" value="AAP57083.1"/>
    <property type="molecule type" value="Genomic_DNA"/>
</dbReference>
<evidence type="ECO:0000256" key="1">
    <source>
        <dbReference type="ARBA" id="ARBA00008061"/>
    </source>
</evidence>
<keyword evidence="2" id="KW-0378">Hydrolase</keyword>
<proteinExistence type="inferred from homology"/>
<dbReference type="CAZy" id="GH13">
    <property type="family name" value="Glycoside Hydrolase Family 13"/>
</dbReference>
<reference evidence="6" key="2">
    <citation type="journal article" date="2005" name="Appl. Environ. Microbiol.">
        <title>Characterization of the highly efficient sucrose isomerase from Pantoea dispersa UQ68J and cloning of the sucrose isomerase gene.</title>
        <authorList>
            <person name="Wu L."/>
            <person name="Birch R.G."/>
        </authorList>
    </citation>
    <scope>NUCLEOTIDE SEQUENCE</scope>
    <source>
        <strain evidence="6">UQ68J</strain>
    </source>
</reference>
<dbReference type="SUPFAM" id="SSF51445">
    <property type="entry name" value="(Trans)glycosidases"/>
    <property type="match status" value="1"/>
</dbReference>
<dbReference type="CDD" id="cd11333">
    <property type="entry name" value="AmyAc_SI_OligoGlu_DGase"/>
    <property type="match status" value="1"/>
</dbReference>
<feature type="signal peptide" evidence="4">
    <location>
        <begin position="1"/>
        <end position="21"/>
    </location>
</feature>
<dbReference type="InterPro" id="IPR017853">
    <property type="entry name" value="GH"/>
</dbReference>
<feature type="domain" description="Glycosyl hydrolase family 13 catalytic" evidence="5">
    <location>
        <begin position="54"/>
        <end position="459"/>
    </location>
</feature>
<evidence type="ECO:0000256" key="4">
    <source>
        <dbReference type="SAM" id="SignalP"/>
    </source>
</evidence>
<dbReference type="FunFam" id="3.20.20.80:FF:000064">
    <property type="entry name" value="Oligo-1,6-glucosidase"/>
    <property type="match status" value="2"/>
</dbReference>
<protein>
    <submittedName>
        <fullName evidence="6">Sucrose isomerase</fullName>
    </submittedName>
</protein>
<keyword evidence="3" id="KW-0326">Glycosidase</keyword>
<dbReference type="SMART" id="SM00642">
    <property type="entry name" value="Aamy"/>
    <property type="match status" value="1"/>
</dbReference>
<dbReference type="PANTHER" id="PTHR10357:SF179">
    <property type="entry name" value="NEUTRAL AND BASIC AMINO ACID TRANSPORT PROTEIN RBAT"/>
    <property type="match status" value="1"/>
</dbReference>
<dbReference type="SMR" id="Q6XNK6"/>
<dbReference type="PANTHER" id="PTHR10357">
    <property type="entry name" value="ALPHA-AMYLASE FAMILY MEMBER"/>
    <property type="match status" value="1"/>
</dbReference>
<sequence length="598" mass="69439">MFLNGFKTVIALTMASSFYLAASPLTKPSTPIAATNIQKSADFPIWWKQAVFYQIYPRSFKDSNGDGIGDIPGIIEKLDYLKMLGVDAIWINPHYESPNTDNGYDISDYRKIMKEYGSMADFDRLVAEMNKRGMRLMIDIVINHTSDRHRWFVQSRSGKDNPYRDYYFWRDGKQGQAPNNYPSFFGGSAWQLDKQTDQYYLHYFAPQQPDLNWDNPKVRAELYDILRFWLDKGVSGLRFDTVATFSKIPGFPDLSKAQLKNFAEAYTEGPNIHKYIHEMNRQVLSKYNVATAGEIFGVPVSAMPDYFDRRREELNIAFTFDLIRLDRYPDQRWRRKPWTLSQFRQVISQTDRAAGEFGWNAFFLDNHDNPRQVSHFGDDSPQWRERSAKALATLLLTQRATPFIFQGAELGMTNYPFKNIEEFDDIEVKGFWNDYVASGKVNAAEFLQEVRMTSRDNSRTPMQWNDSVNAGFTQGKPWFHLNPNYKQINAAREVNKPDSVFSYYRQLINLRHQIPALTSGEYRDLDPQNNQVYAYTRILDNEKYLVVVNFKPEQLHYALPDNLTIASSLLENVHQPSLQENASTLTLAPWQAGIYKLN</sequence>